<name>A0A2K8KDN1_9RHOB</name>
<dbReference type="CDD" id="cd06579">
    <property type="entry name" value="TM_PBP1_transp_AraH_like"/>
    <property type="match status" value="1"/>
</dbReference>
<dbReference type="InterPro" id="IPR001851">
    <property type="entry name" value="ABC_transp_permease"/>
</dbReference>
<keyword evidence="5 6" id="KW-0472">Membrane</keyword>
<feature type="transmembrane region" description="Helical" evidence="6">
    <location>
        <begin position="100"/>
        <end position="132"/>
    </location>
</feature>
<evidence type="ECO:0000313" key="7">
    <source>
        <dbReference type="EMBL" id="ATX67542.1"/>
    </source>
</evidence>
<dbReference type="Pfam" id="PF02653">
    <property type="entry name" value="BPD_transp_2"/>
    <property type="match status" value="1"/>
</dbReference>
<protein>
    <submittedName>
        <fullName evidence="7">ABC transporter permease</fullName>
    </submittedName>
</protein>
<sequence>MFPSRFQNNGACMSDVNSTIRRKAKNPAFDMRMAAVFLVRYGMFIALALWMVAMALSSEHFLTSTNILNVARQAAPIIIIGVGMTFVMATAGIDLSVGSLVALISVLTAAWLVAGLPAYLVIGLVIVVGAMLGALNGFIITLGVPAFVVTLAALTSFRGVGFVYSDGRAVPISDPVFVFIGRGDIFGVNTPLIIATVVAVVGWFVLNRTRFGLYVLATGGREEAARVMGLAITRIKITVYAITGGLAALGGIVISARLSNGSPNAGMMLELDVIAATVLGGTSLFGGRATIAGTVVGALLINFVRNGLNLHGVNPYWVQVVTGIILVMAVLMNTVLNRKAEAWARANPDDEQEVSK</sequence>
<keyword evidence="4 6" id="KW-1133">Transmembrane helix</keyword>
<evidence type="ECO:0000256" key="6">
    <source>
        <dbReference type="SAM" id="Phobius"/>
    </source>
</evidence>
<keyword evidence="8" id="KW-1185">Reference proteome</keyword>
<proteinExistence type="predicted"/>
<feature type="transmembrane region" description="Helical" evidence="6">
    <location>
        <begin position="31"/>
        <end position="53"/>
    </location>
</feature>
<feature type="transmembrane region" description="Helical" evidence="6">
    <location>
        <begin position="316"/>
        <end position="336"/>
    </location>
</feature>
<evidence type="ECO:0000256" key="5">
    <source>
        <dbReference type="ARBA" id="ARBA00023136"/>
    </source>
</evidence>
<evidence type="ECO:0000256" key="3">
    <source>
        <dbReference type="ARBA" id="ARBA00022692"/>
    </source>
</evidence>
<evidence type="ECO:0000256" key="4">
    <source>
        <dbReference type="ARBA" id="ARBA00022989"/>
    </source>
</evidence>
<feature type="transmembrane region" description="Helical" evidence="6">
    <location>
        <begin position="185"/>
        <end position="206"/>
    </location>
</feature>
<dbReference type="GO" id="GO:0022857">
    <property type="term" value="F:transmembrane transporter activity"/>
    <property type="evidence" value="ECO:0007669"/>
    <property type="project" value="InterPro"/>
</dbReference>
<dbReference type="GO" id="GO:0005886">
    <property type="term" value="C:plasma membrane"/>
    <property type="evidence" value="ECO:0007669"/>
    <property type="project" value="UniProtKB-SubCell"/>
</dbReference>
<dbReference type="Proteomes" id="UP000228948">
    <property type="component" value="Chromosome"/>
</dbReference>
<dbReference type="EMBL" id="CP024899">
    <property type="protein sequence ID" value="ATX67542.1"/>
    <property type="molecule type" value="Genomic_DNA"/>
</dbReference>
<gene>
    <name evidence="7" type="ORF">BG454_18410</name>
</gene>
<feature type="transmembrane region" description="Helical" evidence="6">
    <location>
        <begin position="73"/>
        <end position="93"/>
    </location>
</feature>
<feature type="transmembrane region" description="Helical" evidence="6">
    <location>
        <begin position="138"/>
        <end position="164"/>
    </location>
</feature>
<dbReference type="STRING" id="441209.GCA_001870665_03344"/>
<evidence type="ECO:0000256" key="1">
    <source>
        <dbReference type="ARBA" id="ARBA00004651"/>
    </source>
</evidence>
<evidence type="ECO:0000313" key="8">
    <source>
        <dbReference type="Proteomes" id="UP000228948"/>
    </source>
</evidence>
<reference evidence="7 8" key="1">
    <citation type="submission" date="2017-11" db="EMBL/GenBank/DDBJ databases">
        <title>Revised Sequence and Annotation of the Rhodobaca barguzinensis strain alga05 Genome.</title>
        <authorList>
            <person name="Kopejtka K."/>
            <person name="Tomasch J.M."/>
            <person name="Bunk B."/>
            <person name="Koblizek M."/>
        </authorList>
    </citation>
    <scope>NUCLEOTIDE SEQUENCE [LARGE SCALE GENOMIC DNA]</scope>
    <source>
        <strain evidence="8">alga05</strain>
    </source>
</reference>
<evidence type="ECO:0000256" key="2">
    <source>
        <dbReference type="ARBA" id="ARBA00022475"/>
    </source>
</evidence>
<dbReference type="KEGG" id="rbg:BG454_18410"/>
<feature type="transmembrane region" description="Helical" evidence="6">
    <location>
        <begin position="237"/>
        <end position="259"/>
    </location>
</feature>
<dbReference type="PANTHER" id="PTHR32196">
    <property type="entry name" value="ABC TRANSPORTER PERMEASE PROTEIN YPHD-RELATED-RELATED"/>
    <property type="match status" value="1"/>
</dbReference>
<comment type="subcellular location">
    <subcellularLocation>
        <location evidence="1">Cell membrane</location>
        <topology evidence="1">Multi-pass membrane protein</topology>
    </subcellularLocation>
</comment>
<keyword evidence="2" id="KW-1003">Cell membrane</keyword>
<organism evidence="7 8">
    <name type="scientific">Roseinatronobacter bogoriensis subsp. barguzinensis</name>
    <dbReference type="NCBI Taxonomy" id="441209"/>
    <lineage>
        <taxon>Bacteria</taxon>
        <taxon>Pseudomonadati</taxon>
        <taxon>Pseudomonadota</taxon>
        <taxon>Alphaproteobacteria</taxon>
        <taxon>Rhodobacterales</taxon>
        <taxon>Paracoccaceae</taxon>
        <taxon>Roseinatronobacter</taxon>
    </lineage>
</organism>
<dbReference type="AlphaFoldDB" id="A0A2K8KDN1"/>
<dbReference type="PANTHER" id="PTHR32196:SF63">
    <property type="entry name" value="INNER MEMBRANE ABC TRANSPORTER PERMEASE PROTEIN YJFF"/>
    <property type="match status" value="1"/>
</dbReference>
<accession>A0A2K8KDN1</accession>
<keyword evidence="3 6" id="KW-0812">Transmembrane</keyword>